<protein>
    <recommendedName>
        <fullName evidence="1">DUF6857 domain-containing protein</fullName>
    </recommendedName>
</protein>
<sequence>MATCYGSGDNSSRKTRNSDDHLAKKLIETSSRIFVPVKNYEDSLDSAMVFNLADDNNRSERKILWKSLSPLGKEVLRHRDVAVLIAVEALKRLLLLRH</sequence>
<evidence type="ECO:0000313" key="2">
    <source>
        <dbReference type="EMBL" id="TQD98209.1"/>
    </source>
</evidence>
<dbReference type="InterPro" id="IPR049172">
    <property type="entry name" value="DUF6857_pln"/>
</dbReference>
<name>A0A540MIC7_MALBA</name>
<dbReference type="Pfam" id="PF21647">
    <property type="entry name" value="DUF6857"/>
    <property type="match status" value="1"/>
</dbReference>
<comment type="caution">
    <text evidence="2">The sequence shown here is derived from an EMBL/GenBank/DDBJ whole genome shotgun (WGS) entry which is preliminary data.</text>
</comment>
<evidence type="ECO:0000313" key="3">
    <source>
        <dbReference type="Proteomes" id="UP000315295"/>
    </source>
</evidence>
<dbReference type="Proteomes" id="UP000315295">
    <property type="component" value="Unassembled WGS sequence"/>
</dbReference>
<reference evidence="2 3" key="1">
    <citation type="journal article" date="2019" name="G3 (Bethesda)">
        <title>Sequencing of a Wild Apple (Malus baccata) Genome Unravels the Differences Between Cultivated and Wild Apple Species Regarding Disease Resistance and Cold Tolerance.</title>
        <authorList>
            <person name="Chen X."/>
        </authorList>
    </citation>
    <scope>NUCLEOTIDE SEQUENCE [LARGE SCALE GENOMIC DNA]</scope>
    <source>
        <strain evidence="3">cv. Shandingzi</strain>
        <tissue evidence="2">Leaves</tissue>
    </source>
</reference>
<gene>
    <name evidence="2" type="ORF">C1H46_016163</name>
</gene>
<evidence type="ECO:0000259" key="1">
    <source>
        <dbReference type="Pfam" id="PF21647"/>
    </source>
</evidence>
<dbReference type="AlphaFoldDB" id="A0A540MIC7"/>
<organism evidence="2 3">
    <name type="scientific">Malus baccata</name>
    <name type="common">Siberian crab apple</name>
    <name type="synonym">Pyrus baccata</name>
    <dbReference type="NCBI Taxonomy" id="106549"/>
    <lineage>
        <taxon>Eukaryota</taxon>
        <taxon>Viridiplantae</taxon>
        <taxon>Streptophyta</taxon>
        <taxon>Embryophyta</taxon>
        <taxon>Tracheophyta</taxon>
        <taxon>Spermatophyta</taxon>
        <taxon>Magnoliopsida</taxon>
        <taxon>eudicotyledons</taxon>
        <taxon>Gunneridae</taxon>
        <taxon>Pentapetalae</taxon>
        <taxon>rosids</taxon>
        <taxon>fabids</taxon>
        <taxon>Rosales</taxon>
        <taxon>Rosaceae</taxon>
        <taxon>Amygdaloideae</taxon>
        <taxon>Maleae</taxon>
        <taxon>Malus</taxon>
    </lineage>
</organism>
<feature type="domain" description="DUF6857" evidence="1">
    <location>
        <begin position="58"/>
        <end position="91"/>
    </location>
</feature>
<proteinExistence type="predicted"/>
<dbReference type="EMBL" id="VIEB01000256">
    <property type="protein sequence ID" value="TQD98209.1"/>
    <property type="molecule type" value="Genomic_DNA"/>
</dbReference>
<keyword evidence="3" id="KW-1185">Reference proteome</keyword>
<accession>A0A540MIC7</accession>